<feature type="domain" description="YTH" evidence="3">
    <location>
        <begin position="336"/>
        <end position="473"/>
    </location>
</feature>
<dbReference type="GO" id="GO:0061157">
    <property type="term" value="P:mRNA destabilization"/>
    <property type="evidence" value="ECO:0007669"/>
    <property type="project" value="TreeGrafter"/>
</dbReference>
<feature type="compositionally biased region" description="Low complexity" evidence="2">
    <location>
        <begin position="564"/>
        <end position="573"/>
    </location>
</feature>
<reference evidence="4" key="1">
    <citation type="submission" date="2015-07" db="EMBL/GenBank/DDBJ databases">
        <title>Transcriptome Assembly of Anthurium amnicola.</title>
        <authorList>
            <person name="Suzuki J."/>
        </authorList>
    </citation>
    <scope>NUCLEOTIDE SEQUENCE</scope>
</reference>
<dbReference type="PANTHER" id="PTHR12357">
    <property type="entry name" value="YTH YT521-B HOMOLOGY DOMAIN-CONTAINING"/>
    <property type="match status" value="1"/>
</dbReference>
<comment type="similarity">
    <text evidence="1">Belongs to the YTHDF family.</text>
</comment>
<feature type="non-terminal residue" evidence="4">
    <location>
        <position position="1"/>
    </location>
</feature>
<protein>
    <recommendedName>
        <fullName evidence="1">YTH domain-containing family protein</fullName>
    </recommendedName>
</protein>
<keyword evidence="1" id="KW-0694">RNA-binding</keyword>
<proteinExistence type="inferred from homology"/>
<feature type="region of interest" description="Disordered" evidence="2">
    <location>
        <begin position="546"/>
        <end position="587"/>
    </location>
</feature>
<dbReference type="CDD" id="cd21134">
    <property type="entry name" value="YTH"/>
    <property type="match status" value="1"/>
</dbReference>
<dbReference type="GO" id="GO:0005737">
    <property type="term" value="C:cytoplasm"/>
    <property type="evidence" value="ECO:0007669"/>
    <property type="project" value="TreeGrafter"/>
</dbReference>
<dbReference type="PROSITE" id="PS50882">
    <property type="entry name" value="YTH"/>
    <property type="match status" value="1"/>
</dbReference>
<accession>A0A1D1ZJQ7</accession>
<dbReference type="GO" id="GO:0003729">
    <property type="term" value="F:mRNA binding"/>
    <property type="evidence" value="ECO:0007669"/>
    <property type="project" value="UniProtKB-UniRule"/>
</dbReference>
<sequence length="587" mass="64754">DEKKVSTSGPSDATSIDLPGDTKDQLGSLDVGADRSAVYQPNIYAPQAQTIYYGAYKNPPGKWDEHPQFLNPEGMEMGSQGTPSLMFHTGYGYSPRMPYGPYSPVATPLPSARGDGQMYSTQQFPVTGPYIQQPGPNAMPFFNLPTQASQTDIIMPVGIEQQGFDGFGSGGLWSEWLKFPDGQRSSTPFSPAVSPQPMGGVGPFGHNASPFSSGMGSPQQREYGYGSPIGPNDRGYSHGRMHHQGADFGANLRMNGWGWIAFDKGRRRGKGNTSLCNCNSSFDFLTEQTRGPRATRPKNMAMGLNLSVDNKNITSTAGVVHELYNKLDFVTEYEDAKFFIIKSYSEDNVHKSVKYGVWASTPSGNRKLDAAYHEAKEKGTECPVFLFFSVNASAQFCGVAEMTGPVDFENSVDYWQQDKWSGQFPVKWHIVKDVPNSLFRHIILENNGNKPVTNSRDTQEVTLEEGLKMLTIFKKHEAAMSILDDFDFYEERQRAMQERKALQQQQQQRQANQVIPSPAVLRIEQNSTTQLTGDLTSRMSKTFAQAVRLDEKKKEDPESGGKGSLAASSAKSGDLTVDSNRHADQLG</sequence>
<name>A0A1D1ZJQ7_9ARAE</name>
<dbReference type="InterPro" id="IPR045168">
    <property type="entry name" value="YTH_prot"/>
</dbReference>
<evidence type="ECO:0000259" key="3">
    <source>
        <dbReference type="PROSITE" id="PS50882"/>
    </source>
</evidence>
<dbReference type="PANTHER" id="PTHR12357:SF89">
    <property type="entry name" value="YTH DOMAIN-CONTAINING FAMILY PROTEIN"/>
    <property type="match status" value="1"/>
</dbReference>
<dbReference type="AlphaFoldDB" id="A0A1D1ZJQ7"/>
<organism evidence="4">
    <name type="scientific">Anthurium amnicola</name>
    <dbReference type="NCBI Taxonomy" id="1678845"/>
    <lineage>
        <taxon>Eukaryota</taxon>
        <taxon>Viridiplantae</taxon>
        <taxon>Streptophyta</taxon>
        <taxon>Embryophyta</taxon>
        <taxon>Tracheophyta</taxon>
        <taxon>Spermatophyta</taxon>
        <taxon>Magnoliopsida</taxon>
        <taxon>Liliopsida</taxon>
        <taxon>Araceae</taxon>
        <taxon>Pothoideae</taxon>
        <taxon>Potheae</taxon>
        <taxon>Anthurium</taxon>
    </lineage>
</organism>
<dbReference type="Gene3D" id="3.10.590.10">
    <property type="entry name" value="ph1033 like domains"/>
    <property type="match status" value="1"/>
</dbReference>
<dbReference type="Pfam" id="PF04146">
    <property type="entry name" value="YTH"/>
    <property type="match status" value="1"/>
</dbReference>
<comment type="function">
    <text evidence="1">Specifically recognizes and binds N6-methyladenosine (m6A)-containing RNAs, and regulates mRNA stability. M6A is a modification present at internal sites of mRNAs and some non-coding RNAs and plays a role in mRNA stability and processing.</text>
</comment>
<evidence type="ECO:0000256" key="2">
    <source>
        <dbReference type="SAM" id="MobiDB-lite"/>
    </source>
</evidence>
<feature type="compositionally biased region" description="Basic and acidic residues" evidence="2">
    <location>
        <begin position="548"/>
        <end position="559"/>
    </location>
</feature>
<dbReference type="GO" id="GO:1990247">
    <property type="term" value="F:N6-methyladenosine-containing RNA reader activity"/>
    <property type="evidence" value="ECO:0007669"/>
    <property type="project" value="UniProtKB-UniRule"/>
</dbReference>
<feature type="region of interest" description="Disordered" evidence="2">
    <location>
        <begin position="1"/>
        <end position="29"/>
    </location>
</feature>
<evidence type="ECO:0000256" key="1">
    <source>
        <dbReference type="RuleBase" id="RU369095"/>
    </source>
</evidence>
<dbReference type="EMBL" id="GDJX01000742">
    <property type="protein sequence ID" value="JAT67194.1"/>
    <property type="molecule type" value="Transcribed_RNA"/>
</dbReference>
<evidence type="ECO:0000313" key="4">
    <source>
        <dbReference type="EMBL" id="JAT67194.1"/>
    </source>
</evidence>
<dbReference type="InterPro" id="IPR007275">
    <property type="entry name" value="YTH_domain"/>
</dbReference>
<feature type="compositionally biased region" description="Polar residues" evidence="2">
    <location>
        <begin position="1"/>
        <end position="14"/>
    </location>
</feature>
<gene>
    <name evidence="4" type="primary">YTHDF2_15</name>
    <name evidence="4" type="ORF">g.98663</name>
</gene>